<sequence length="76" mass="8712">MIKGSYIEQMQILESKINLKTFTGTPKIFLLVAIFTHTHTQKLQTSLLKMAGFGAQQQGMCSRYKVLLPREKILRN</sequence>
<accession>A0A0L8HW11</accession>
<name>A0A0L8HW11_OCTBM</name>
<evidence type="ECO:0000313" key="1">
    <source>
        <dbReference type="EMBL" id="KOF93418.1"/>
    </source>
</evidence>
<organism evidence="1">
    <name type="scientific">Octopus bimaculoides</name>
    <name type="common">California two-spotted octopus</name>
    <dbReference type="NCBI Taxonomy" id="37653"/>
    <lineage>
        <taxon>Eukaryota</taxon>
        <taxon>Metazoa</taxon>
        <taxon>Spiralia</taxon>
        <taxon>Lophotrochozoa</taxon>
        <taxon>Mollusca</taxon>
        <taxon>Cephalopoda</taxon>
        <taxon>Coleoidea</taxon>
        <taxon>Octopodiformes</taxon>
        <taxon>Octopoda</taxon>
        <taxon>Incirrata</taxon>
        <taxon>Octopodidae</taxon>
        <taxon>Octopus</taxon>
    </lineage>
</organism>
<dbReference type="EMBL" id="KQ417173">
    <property type="protein sequence ID" value="KOF93418.1"/>
    <property type="molecule type" value="Genomic_DNA"/>
</dbReference>
<gene>
    <name evidence="1" type="ORF">OCBIM_22004489mg</name>
</gene>
<protein>
    <submittedName>
        <fullName evidence="1">Uncharacterized protein</fullName>
    </submittedName>
</protein>
<dbReference type="AlphaFoldDB" id="A0A0L8HW11"/>
<reference evidence="1" key="1">
    <citation type="submission" date="2015-07" db="EMBL/GenBank/DDBJ databases">
        <title>MeaNS - Measles Nucleotide Surveillance Program.</title>
        <authorList>
            <person name="Tran T."/>
            <person name="Druce J."/>
        </authorList>
    </citation>
    <scope>NUCLEOTIDE SEQUENCE</scope>
    <source>
        <strain evidence="1">UCB-OBI-ISO-001</strain>
        <tissue evidence="1">Gonad</tissue>
    </source>
</reference>
<proteinExistence type="predicted"/>